<feature type="compositionally biased region" description="Acidic residues" evidence="2">
    <location>
        <begin position="42"/>
        <end position="53"/>
    </location>
</feature>
<feature type="region of interest" description="Disordered" evidence="2">
    <location>
        <begin position="42"/>
        <end position="75"/>
    </location>
</feature>
<keyword evidence="6" id="KW-1185">Reference proteome</keyword>
<evidence type="ECO:0000256" key="3">
    <source>
        <dbReference type="SAM" id="SignalP"/>
    </source>
</evidence>
<organism evidence="5 6">
    <name type="scientific">Marinilactibacillus psychrotolerans</name>
    <dbReference type="NCBI Taxonomy" id="191770"/>
    <lineage>
        <taxon>Bacteria</taxon>
        <taxon>Bacillati</taxon>
        <taxon>Bacillota</taxon>
        <taxon>Bacilli</taxon>
        <taxon>Lactobacillales</taxon>
        <taxon>Carnobacteriaceae</taxon>
        <taxon>Marinilactibacillus</taxon>
    </lineage>
</organism>
<dbReference type="Gene3D" id="2.60.40.4270">
    <property type="entry name" value="Listeria-Bacteroides repeat domain"/>
    <property type="match status" value="2"/>
</dbReference>
<gene>
    <name evidence="5" type="ORF">ACEN37_10980</name>
</gene>
<comment type="caution">
    <text evidence="5">The sequence shown here is derived from an EMBL/GenBank/DDBJ whole genome shotgun (WGS) entry which is preliminary data.</text>
</comment>
<comment type="subcellular location">
    <subcellularLocation>
        <location evidence="1">Cell envelope</location>
    </subcellularLocation>
</comment>
<protein>
    <submittedName>
        <fullName evidence="5">InlB B-repeat-containing protein</fullName>
    </submittedName>
</protein>
<proteinExistence type="predicted"/>
<feature type="compositionally biased region" description="Basic and acidic residues" evidence="2">
    <location>
        <begin position="54"/>
        <end position="75"/>
    </location>
</feature>
<dbReference type="InterPro" id="IPR042229">
    <property type="entry name" value="Listeria/Bacterioides_rpt_sf"/>
</dbReference>
<evidence type="ECO:0000259" key="4">
    <source>
        <dbReference type="Pfam" id="PF18998"/>
    </source>
</evidence>
<evidence type="ECO:0000256" key="1">
    <source>
        <dbReference type="ARBA" id="ARBA00004196"/>
    </source>
</evidence>
<feature type="signal peptide" evidence="3">
    <location>
        <begin position="1"/>
        <end position="25"/>
    </location>
</feature>
<feature type="domain" description="Bacterial repeat" evidence="4">
    <location>
        <begin position="1196"/>
        <end position="1238"/>
    </location>
</feature>
<sequence>MKKRLLSILTLLTMAVSLFSPVVLAQESFNEEKDEQTEVVEEVVQEEETEEIQEEKNHEQGMESSEEKDTEPAQEDVVKLEDLTIHDKDGNELKEDEELIIKDDEKVEITAIGLSNKDYQWQISNPNSTGKDDKWIDIQDETEETLKIDYALIKNVLVKDTTEIRVRSAKNKEHFSTSFKVKVEESQVEDKKDNKAENEIVALAENTEADEEPELGTWSIVINYVYQDGTQAAPSYTASVAKGTDFKTKVKSPEVQGYKPEDDKEEIVFNEEEVNKDITVNVTYIPAENTFTVRHLFQNVDNDEYTEGFELNGEEKFSEVETHTGFTEDEVGKDLAKEVPGFYSLNYDSSVKIAADGSTEIEIKYDRDYYLMRFDLDGGYGVEPIYARYQTPINIKNEDLNKVGHTFKHWERNNQVANLPDKMPAESRSYKAIWTAEEVGYTVVYWYEDADSDENGEYGYSYAGQYKPNDKFSQDTKLFELVNNDLINNQFDASNGKHPLHNKHFSYNRRKTEQEENQGKLKADGSSLVNIYFSRNTYTLVFDLNDSSNTYNYQKAELTKDNNIYLGNQYKITAKFEANIEKAWPLDEDVTQKPIRRTGNGEWWFPYRYTTYYLNGWQLNNRGTINSSKRFTLTDDLISNNNNYGESTMYANWTSAENKLQLNYYVESFVQAPGEGRTSRGGKWFDLSDYSQEAIDTGENWSAKSISGLQKLETLNWVGRDRSQNFYYERNRRDLSFVNVGKTLKNVTHMFEQPVKESYFEPEAPENLEYAADAYYFDGWYTTADAIEGTRFNFEKGIMPDRNLALYANWVRKERKVNFFLTNEMNEQIGNEIIVRHGDSINDNEKPANPENGKYDFVGWFYKDKEGKERAFDLSMPVTRDLNLYAKWTSNVIMDIKINYELKDGTKIAESTKDSGLAGDTKTYPAKFGEELNTGYKEGYFPEEASHSITIDIDDESKNEYTFIYVERESVPYTVRYLEEGTNKELAKEKYVEENKKAVVTEEYKRVKGYRPDAYQKRLILAAEGKNILTFYYVKDDVHAPIKTTYYQQNIEGDNYREVRSEEDLFGKIGEKYSPGILEYDGFILNKEKSNSEEITLTEDGYEFELYYDRKEYPYKFQFIEEETNKELEDPVTGEGRYEATIPGEAKDIPGYTAIEPTSKSLKIDIEEPADQVENNIHRFFYKENEVTLNYEVIGPENSGKVTPKAETVKAKTGTATGSTAEANEGYRFIGWFKDEEGKEPVITWVRSGNRIEPQKTGLDDIFESATYYAKFEKAVADLTIEKSGAEDIDENQSFIFNVKGTDDNTNDIDLTVTILGNGKLTVKDLPIGSYTVTEQMDWSWRYTTTNEITKEIKVDESNYVRFVNERMNGKWLSGDSYKENKFK</sequence>
<name>A0ABW8ULK7_9LACT</name>
<dbReference type="Proteomes" id="UP001625374">
    <property type="component" value="Unassembled WGS sequence"/>
</dbReference>
<dbReference type="InterPro" id="IPR044060">
    <property type="entry name" value="Bacterial_rp_domain"/>
</dbReference>
<dbReference type="RefSeq" id="WP_407143697.1">
    <property type="nucleotide sequence ID" value="NZ_JBGQQI010000046.1"/>
</dbReference>
<dbReference type="InterPro" id="IPR013378">
    <property type="entry name" value="InlB-like_B-rpt"/>
</dbReference>
<evidence type="ECO:0000313" key="5">
    <source>
        <dbReference type="EMBL" id="MFL2103781.1"/>
    </source>
</evidence>
<accession>A0ABW8ULK7</accession>
<dbReference type="EMBL" id="JBGQQK010000041">
    <property type="protein sequence ID" value="MFL2103781.1"/>
    <property type="molecule type" value="Genomic_DNA"/>
</dbReference>
<dbReference type="Pfam" id="PF18998">
    <property type="entry name" value="Flg_new_2"/>
    <property type="match status" value="1"/>
</dbReference>
<evidence type="ECO:0000313" key="6">
    <source>
        <dbReference type="Proteomes" id="UP001625374"/>
    </source>
</evidence>
<feature type="chain" id="PRO_5045892115" evidence="3">
    <location>
        <begin position="26"/>
        <end position="1384"/>
    </location>
</feature>
<evidence type="ECO:0000256" key="2">
    <source>
        <dbReference type="SAM" id="MobiDB-lite"/>
    </source>
</evidence>
<keyword evidence="3" id="KW-0732">Signal</keyword>
<reference evidence="5 6" key="1">
    <citation type="submission" date="2024-08" db="EMBL/GenBank/DDBJ databases">
        <authorList>
            <person name="Arias E."/>
        </authorList>
    </citation>
    <scope>NUCLEOTIDE SEQUENCE [LARGE SCALE GENOMIC DNA]</scope>
    <source>
        <strain evidence="5 6">FAM 24106</strain>
    </source>
</reference>
<dbReference type="Pfam" id="PF09479">
    <property type="entry name" value="Flg_new"/>
    <property type="match status" value="2"/>
</dbReference>